<dbReference type="OrthoDB" id="5804351at2759"/>
<dbReference type="InterPro" id="IPR000210">
    <property type="entry name" value="BTB/POZ_dom"/>
</dbReference>
<dbReference type="PANTHER" id="PTHR47022">
    <property type="entry name" value="BTB AND MATH DOMAIN-CONTAINING PROTEIN 36-RELATED"/>
    <property type="match status" value="1"/>
</dbReference>
<dbReference type="PANTHER" id="PTHR47022:SF1">
    <property type="entry name" value="BTB AND MATH DOMAIN-CONTAINING PROTEIN 36-RELATED"/>
    <property type="match status" value="1"/>
</dbReference>
<evidence type="ECO:0000313" key="3">
    <source>
        <dbReference type="EMBL" id="EFO87615.1"/>
    </source>
</evidence>
<dbReference type="EMBL" id="DS268420">
    <property type="protein sequence ID" value="EFO87615.1"/>
    <property type="molecule type" value="Genomic_DNA"/>
</dbReference>
<proteinExistence type="predicted"/>
<feature type="compositionally biased region" description="Acidic residues" evidence="1">
    <location>
        <begin position="358"/>
        <end position="368"/>
    </location>
</feature>
<accession>E3M0J9</accession>
<reference evidence="3" key="1">
    <citation type="submission" date="2007-07" db="EMBL/GenBank/DDBJ databases">
        <title>PCAP assembly of the Caenorhabditis remanei genome.</title>
        <authorList>
            <consortium name="The Caenorhabditis remanei Sequencing Consortium"/>
            <person name="Wilson R.K."/>
        </authorList>
    </citation>
    <scope>NUCLEOTIDE SEQUENCE [LARGE SCALE GENOMIC DNA]</scope>
    <source>
        <strain evidence="3">PB4641</strain>
    </source>
</reference>
<dbReference type="PROSITE" id="PS50097">
    <property type="entry name" value="BTB"/>
    <property type="match status" value="1"/>
</dbReference>
<dbReference type="HOGENOM" id="CLU_802209_0_0_1"/>
<gene>
    <name evidence="3" type="ORF">CRE_05447</name>
</gene>
<dbReference type="Pfam" id="PF00651">
    <property type="entry name" value="BTB"/>
    <property type="match status" value="1"/>
</dbReference>
<dbReference type="AlphaFoldDB" id="E3M0J9"/>
<dbReference type="InParanoid" id="E3M0J9"/>
<dbReference type="SUPFAM" id="SSF54695">
    <property type="entry name" value="POZ domain"/>
    <property type="match status" value="1"/>
</dbReference>
<dbReference type="InterPro" id="IPR008974">
    <property type="entry name" value="TRAF-like"/>
</dbReference>
<dbReference type="Pfam" id="PF00917">
    <property type="entry name" value="MATH"/>
    <property type="match status" value="1"/>
</dbReference>
<dbReference type="Gene3D" id="3.30.710.10">
    <property type="entry name" value="Potassium Channel Kv1.1, Chain A"/>
    <property type="match status" value="1"/>
</dbReference>
<sequence>MFWRSNNDQSKRMSNFYPKGLKIDFCTVPSIESAGSKTIELGYCGATKWAFAVEKKEEKLSVALNCSPSESCLSKFENWSVEADVMVQVQNQKIPEKGLTASGFSIPFDREGDGHNWNYSFDKINEKNGFVRNGSVMFQINIGINEIKEIYSGDFVDFSVPQEDDSDVVLLVGDRKFHVSKQVLSTHSPVFKAMFHGNFNESVMNEIPMNNVDLNAFHIFLQYIYMAPIEICDENVSQLILMGDQFGVKKLVRECENFLLRPDVDEKDAIALAVFHSLDRVLCEKITSKTVEQLKSWVQGQPLPPAAAALLKQKLGTDTEKNLKSDDLEKKSVEKENSPKAENVHHETSSTSSSDSASDSDSDSDSDV</sequence>
<keyword evidence="4" id="KW-1185">Reference proteome</keyword>
<feature type="region of interest" description="Disordered" evidence="1">
    <location>
        <begin position="318"/>
        <end position="368"/>
    </location>
</feature>
<dbReference type="Gene3D" id="2.60.210.10">
    <property type="entry name" value="Apoptosis, Tumor Necrosis Factor Receptor Associated Protein 2, Chain A"/>
    <property type="match status" value="1"/>
</dbReference>
<dbReference type="Proteomes" id="UP000008281">
    <property type="component" value="Unassembled WGS sequence"/>
</dbReference>
<organism evidence="4">
    <name type="scientific">Caenorhabditis remanei</name>
    <name type="common">Caenorhabditis vulgaris</name>
    <dbReference type="NCBI Taxonomy" id="31234"/>
    <lineage>
        <taxon>Eukaryota</taxon>
        <taxon>Metazoa</taxon>
        <taxon>Ecdysozoa</taxon>
        <taxon>Nematoda</taxon>
        <taxon>Chromadorea</taxon>
        <taxon>Rhabditida</taxon>
        <taxon>Rhabditina</taxon>
        <taxon>Rhabditomorpha</taxon>
        <taxon>Rhabditoidea</taxon>
        <taxon>Rhabditidae</taxon>
        <taxon>Peloderinae</taxon>
        <taxon>Caenorhabditis</taxon>
    </lineage>
</organism>
<feature type="domain" description="BTB" evidence="2">
    <location>
        <begin position="166"/>
        <end position="233"/>
    </location>
</feature>
<evidence type="ECO:0000259" key="2">
    <source>
        <dbReference type="PROSITE" id="PS50097"/>
    </source>
</evidence>
<dbReference type="STRING" id="31234.E3M0J9"/>
<name>E3M0J9_CAERE</name>
<evidence type="ECO:0000313" key="4">
    <source>
        <dbReference type="Proteomes" id="UP000008281"/>
    </source>
</evidence>
<dbReference type="SMART" id="SM00225">
    <property type="entry name" value="BTB"/>
    <property type="match status" value="1"/>
</dbReference>
<protein>
    <recommendedName>
        <fullName evidence="2">BTB domain-containing protein</fullName>
    </recommendedName>
</protein>
<dbReference type="InterPro" id="IPR002083">
    <property type="entry name" value="MATH/TRAF_dom"/>
</dbReference>
<evidence type="ECO:0000256" key="1">
    <source>
        <dbReference type="SAM" id="MobiDB-lite"/>
    </source>
</evidence>
<dbReference type="CDD" id="cd18186">
    <property type="entry name" value="BTB_POZ_ZBTB_KLHL-like"/>
    <property type="match status" value="1"/>
</dbReference>
<dbReference type="eggNOG" id="ENOG502TH0Z">
    <property type="taxonomic scope" value="Eukaryota"/>
</dbReference>
<feature type="compositionally biased region" description="Basic and acidic residues" evidence="1">
    <location>
        <begin position="318"/>
        <end position="348"/>
    </location>
</feature>
<dbReference type="OMA" id="MAPIEIC"/>
<dbReference type="InterPro" id="IPR011333">
    <property type="entry name" value="SKP1/BTB/POZ_sf"/>
</dbReference>